<gene>
    <name evidence="1" type="ORF">RND81_11G126900</name>
</gene>
<organism evidence="1 2">
    <name type="scientific">Saponaria officinalis</name>
    <name type="common">Common soapwort</name>
    <name type="synonym">Lychnis saponaria</name>
    <dbReference type="NCBI Taxonomy" id="3572"/>
    <lineage>
        <taxon>Eukaryota</taxon>
        <taxon>Viridiplantae</taxon>
        <taxon>Streptophyta</taxon>
        <taxon>Embryophyta</taxon>
        <taxon>Tracheophyta</taxon>
        <taxon>Spermatophyta</taxon>
        <taxon>Magnoliopsida</taxon>
        <taxon>eudicotyledons</taxon>
        <taxon>Gunneridae</taxon>
        <taxon>Pentapetalae</taxon>
        <taxon>Caryophyllales</taxon>
        <taxon>Caryophyllaceae</taxon>
        <taxon>Caryophylleae</taxon>
        <taxon>Saponaria</taxon>
    </lineage>
</organism>
<reference evidence="1" key="1">
    <citation type="submission" date="2024-03" db="EMBL/GenBank/DDBJ databases">
        <title>WGS assembly of Saponaria officinalis var. Norfolk2.</title>
        <authorList>
            <person name="Jenkins J."/>
            <person name="Shu S."/>
            <person name="Grimwood J."/>
            <person name="Barry K."/>
            <person name="Goodstein D."/>
            <person name="Schmutz J."/>
            <person name="Leebens-Mack J."/>
            <person name="Osbourn A."/>
        </authorList>
    </citation>
    <scope>NUCLEOTIDE SEQUENCE [LARGE SCALE GENOMIC DNA]</scope>
    <source>
        <strain evidence="1">JIC</strain>
    </source>
</reference>
<dbReference type="InterPro" id="IPR008480">
    <property type="entry name" value="DUF761_pln"/>
</dbReference>
<protein>
    <submittedName>
        <fullName evidence="1">Uncharacterized protein</fullName>
    </submittedName>
</protein>
<evidence type="ECO:0000313" key="2">
    <source>
        <dbReference type="Proteomes" id="UP001443914"/>
    </source>
</evidence>
<dbReference type="Proteomes" id="UP001443914">
    <property type="component" value="Unassembled WGS sequence"/>
</dbReference>
<dbReference type="Pfam" id="PF05553">
    <property type="entry name" value="DUF761"/>
    <property type="match status" value="1"/>
</dbReference>
<sequence>MEYNFKSMGYKMARIEEDNINLANCNNNKFMNNNYHGVKLDEDELECLRKLGENTTSHYRKVINSHKVVTNNNINNNNNSNSNDNEAVYNDVFENEADELECRQLVSIYEKIESKKSEDINESAEKFIRSFKKQLLLQRLESIENVDKMLARGL</sequence>
<dbReference type="AlphaFoldDB" id="A0AAW1HN31"/>
<accession>A0AAW1HN31</accession>
<dbReference type="EMBL" id="JBDFQZ010000011">
    <property type="protein sequence ID" value="KAK9677194.1"/>
    <property type="molecule type" value="Genomic_DNA"/>
</dbReference>
<name>A0AAW1HN31_SAPOF</name>
<proteinExistence type="predicted"/>
<comment type="caution">
    <text evidence="1">The sequence shown here is derived from an EMBL/GenBank/DDBJ whole genome shotgun (WGS) entry which is preliminary data.</text>
</comment>
<keyword evidence="2" id="KW-1185">Reference proteome</keyword>
<evidence type="ECO:0000313" key="1">
    <source>
        <dbReference type="EMBL" id="KAK9677194.1"/>
    </source>
</evidence>